<dbReference type="PANTHER" id="PTHR43283">
    <property type="entry name" value="BETA-LACTAMASE-RELATED"/>
    <property type="match status" value="1"/>
</dbReference>
<protein>
    <submittedName>
        <fullName evidence="3">Serine hydrolase</fullName>
    </submittedName>
</protein>
<organism evidence="3 4">
    <name type="scientific">Phytoactinopolyspora halophila</name>
    <dbReference type="NCBI Taxonomy" id="1981511"/>
    <lineage>
        <taxon>Bacteria</taxon>
        <taxon>Bacillati</taxon>
        <taxon>Actinomycetota</taxon>
        <taxon>Actinomycetes</taxon>
        <taxon>Jiangellales</taxon>
        <taxon>Jiangellaceae</taxon>
        <taxon>Phytoactinopolyspora</taxon>
    </lineage>
</organism>
<keyword evidence="4" id="KW-1185">Reference proteome</keyword>
<dbReference type="AlphaFoldDB" id="A0A329QK12"/>
<dbReference type="Pfam" id="PF00144">
    <property type="entry name" value="Beta-lactamase"/>
    <property type="match status" value="1"/>
</dbReference>
<dbReference type="PANTHER" id="PTHR43283:SF11">
    <property type="entry name" value="BETA-LACTAMASE-RELATED DOMAIN-CONTAINING PROTEIN"/>
    <property type="match status" value="1"/>
</dbReference>
<dbReference type="OrthoDB" id="9809635at2"/>
<evidence type="ECO:0000259" key="2">
    <source>
        <dbReference type="Pfam" id="PF00144"/>
    </source>
</evidence>
<proteinExistence type="predicted"/>
<dbReference type="InterPro" id="IPR012338">
    <property type="entry name" value="Beta-lactam/transpept-like"/>
</dbReference>
<accession>A0A329QK12</accession>
<gene>
    <name evidence="3" type="ORF">DPM12_18205</name>
</gene>
<dbReference type="RefSeq" id="WP_112259786.1">
    <property type="nucleotide sequence ID" value="NZ_QMIG01000024.1"/>
</dbReference>
<dbReference type="InterPro" id="IPR050789">
    <property type="entry name" value="Diverse_Enzym_Activities"/>
</dbReference>
<evidence type="ECO:0000313" key="3">
    <source>
        <dbReference type="EMBL" id="RAW10838.1"/>
    </source>
</evidence>
<dbReference type="GO" id="GO:0016787">
    <property type="term" value="F:hydrolase activity"/>
    <property type="evidence" value="ECO:0007669"/>
    <property type="project" value="UniProtKB-KW"/>
</dbReference>
<name>A0A329QK12_9ACTN</name>
<evidence type="ECO:0000256" key="1">
    <source>
        <dbReference type="ARBA" id="ARBA00022801"/>
    </source>
</evidence>
<dbReference type="EMBL" id="QMIG01000024">
    <property type="protein sequence ID" value="RAW10838.1"/>
    <property type="molecule type" value="Genomic_DNA"/>
</dbReference>
<dbReference type="InterPro" id="IPR001466">
    <property type="entry name" value="Beta-lactam-related"/>
</dbReference>
<dbReference type="Proteomes" id="UP000250462">
    <property type="component" value="Unassembled WGS sequence"/>
</dbReference>
<evidence type="ECO:0000313" key="4">
    <source>
        <dbReference type="Proteomes" id="UP000250462"/>
    </source>
</evidence>
<sequence length="387" mass="42227">MSKLRDLLDAELYAEPPRSHTAQQLGGGDQPPQRGLYPGAVALLMRDGEVLDHVAVGDAVRYGAADDGAADKVVEVVELPPDERVPMSTDTVFDIASLSKLFTAVTTMTLVEEEVISLDAPVASKIPEWSEDQRGQITVRQLLTHTSGLPAIQRLWEVPSPSRRRAAIFETPLNRMPGSHHEYSCVGYIVLGLLLERVTGTRLARLVDEAILTPLRLSDTRYLPNRQLIERSAATEYQPYTGRNMVRGEVHDETSWSLGGTAGNAGLFSTATDLARFAEMLRRGGELGGERILRADSVELLTSNQLPATIDPGYGQGLGPRIGDRSFMGDLAAHGAFGHTGFTGTSLVVTPYLRTVTILLTNRVHPSREWSQISDIRRRVADLTLAV</sequence>
<dbReference type="SUPFAM" id="SSF56601">
    <property type="entry name" value="beta-lactamase/transpeptidase-like"/>
    <property type="match status" value="1"/>
</dbReference>
<comment type="caution">
    <text evidence="3">The sequence shown here is derived from an EMBL/GenBank/DDBJ whole genome shotgun (WGS) entry which is preliminary data.</text>
</comment>
<keyword evidence="1 3" id="KW-0378">Hydrolase</keyword>
<reference evidence="3 4" key="1">
    <citation type="submission" date="2018-06" db="EMBL/GenBank/DDBJ databases">
        <title>Phytoactinopolyspora halophila sp. nov., a novel halophilic actinomycete isolated from a saline soil in China.</title>
        <authorList>
            <person name="Tang S.-K."/>
        </authorList>
    </citation>
    <scope>NUCLEOTIDE SEQUENCE [LARGE SCALE GENOMIC DNA]</scope>
    <source>
        <strain evidence="3 4">YIM 96934</strain>
    </source>
</reference>
<feature type="domain" description="Beta-lactamase-related" evidence="2">
    <location>
        <begin position="35"/>
        <end position="369"/>
    </location>
</feature>
<dbReference type="Gene3D" id="3.40.710.10">
    <property type="entry name" value="DD-peptidase/beta-lactamase superfamily"/>
    <property type="match status" value="1"/>
</dbReference>